<dbReference type="InterPro" id="IPR032675">
    <property type="entry name" value="LRR_dom_sf"/>
</dbReference>
<dbReference type="InterPro" id="IPR002182">
    <property type="entry name" value="NB-ARC"/>
</dbReference>
<dbReference type="SUPFAM" id="SSF52058">
    <property type="entry name" value="L domain-like"/>
    <property type="match status" value="2"/>
</dbReference>
<dbReference type="SMART" id="SM00255">
    <property type="entry name" value="TIR"/>
    <property type="match status" value="1"/>
</dbReference>
<dbReference type="SUPFAM" id="SSF52540">
    <property type="entry name" value="P-loop containing nucleoside triphosphate hydrolases"/>
    <property type="match status" value="1"/>
</dbReference>
<organism evidence="6 7">
    <name type="scientific">Eucalyptus globulus</name>
    <name type="common">Tasmanian blue gum</name>
    <dbReference type="NCBI Taxonomy" id="34317"/>
    <lineage>
        <taxon>Eukaryota</taxon>
        <taxon>Viridiplantae</taxon>
        <taxon>Streptophyta</taxon>
        <taxon>Embryophyta</taxon>
        <taxon>Tracheophyta</taxon>
        <taxon>Spermatophyta</taxon>
        <taxon>Magnoliopsida</taxon>
        <taxon>eudicotyledons</taxon>
        <taxon>Gunneridae</taxon>
        <taxon>Pentapetalae</taxon>
        <taxon>rosids</taxon>
        <taxon>malvids</taxon>
        <taxon>Myrtales</taxon>
        <taxon>Myrtaceae</taxon>
        <taxon>Myrtoideae</taxon>
        <taxon>Eucalypteae</taxon>
        <taxon>Eucalyptus</taxon>
    </lineage>
</organism>
<evidence type="ECO:0000256" key="2">
    <source>
        <dbReference type="ARBA" id="ARBA00022737"/>
    </source>
</evidence>
<dbReference type="GO" id="GO:0006952">
    <property type="term" value="P:defense response"/>
    <property type="evidence" value="ECO:0007669"/>
    <property type="project" value="UniProtKB-KW"/>
</dbReference>
<dbReference type="PROSITE" id="PS51450">
    <property type="entry name" value="LRR"/>
    <property type="match status" value="1"/>
</dbReference>
<feature type="region of interest" description="Disordered" evidence="4">
    <location>
        <begin position="1119"/>
        <end position="1260"/>
    </location>
</feature>
<proteinExistence type="predicted"/>
<dbReference type="Gene3D" id="3.80.10.10">
    <property type="entry name" value="Ribonuclease Inhibitor"/>
    <property type="match status" value="2"/>
</dbReference>
<dbReference type="InterPro" id="IPR000157">
    <property type="entry name" value="TIR_dom"/>
</dbReference>
<dbReference type="InterPro" id="IPR042197">
    <property type="entry name" value="Apaf_helical"/>
</dbReference>
<dbReference type="InterPro" id="IPR055414">
    <property type="entry name" value="LRR_R13L4/SHOC2-like"/>
</dbReference>
<feature type="compositionally biased region" description="Acidic residues" evidence="4">
    <location>
        <begin position="1129"/>
        <end position="1180"/>
    </location>
</feature>
<dbReference type="PANTHER" id="PTHR11017:SF570">
    <property type="entry name" value="DISEASE RESISTANCE PROTEIN (TIR-NBS CLASS)-RELATED"/>
    <property type="match status" value="1"/>
</dbReference>
<comment type="caution">
    <text evidence="6">The sequence shown here is derived from an EMBL/GenBank/DDBJ whole genome shotgun (WGS) entry which is preliminary data.</text>
</comment>
<dbReference type="PROSITE" id="PS50104">
    <property type="entry name" value="TIR"/>
    <property type="match status" value="1"/>
</dbReference>
<dbReference type="GO" id="GO:0051707">
    <property type="term" value="P:response to other organism"/>
    <property type="evidence" value="ECO:0007669"/>
    <property type="project" value="UniProtKB-ARBA"/>
</dbReference>
<dbReference type="PANTHER" id="PTHR11017">
    <property type="entry name" value="LEUCINE-RICH REPEAT-CONTAINING PROTEIN"/>
    <property type="match status" value="1"/>
</dbReference>
<evidence type="ECO:0000313" key="6">
    <source>
        <dbReference type="EMBL" id="KAL3729016.1"/>
    </source>
</evidence>
<name>A0ABD3JLV0_EUCGL</name>
<dbReference type="Gene3D" id="1.10.8.430">
    <property type="entry name" value="Helical domain of apoptotic protease-activating factors"/>
    <property type="match status" value="1"/>
</dbReference>
<feature type="compositionally biased region" description="Acidic residues" evidence="4">
    <location>
        <begin position="1230"/>
        <end position="1248"/>
    </location>
</feature>
<dbReference type="InterPro" id="IPR001611">
    <property type="entry name" value="Leu-rich_rpt"/>
</dbReference>
<keyword evidence="2" id="KW-0677">Repeat</keyword>
<feature type="compositionally biased region" description="Acidic residues" evidence="4">
    <location>
        <begin position="1196"/>
        <end position="1206"/>
    </location>
</feature>
<evidence type="ECO:0000256" key="1">
    <source>
        <dbReference type="ARBA" id="ARBA00022614"/>
    </source>
</evidence>
<dbReference type="InterPro" id="IPR027417">
    <property type="entry name" value="P-loop_NTPase"/>
</dbReference>
<dbReference type="InterPro" id="IPR035897">
    <property type="entry name" value="Toll_tir_struct_dom_sf"/>
</dbReference>
<reference evidence="6 7" key="1">
    <citation type="submission" date="2024-11" db="EMBL/GenBank/DDBJ databases">
        <title>Chromosome-level genome assembly of Eucalyptus globulus Labill. provides insights into its genome evolution.</title>
        <authorList>
            <person name="Li X."/>
        </authorList>
    </citation>
    <scope>NUCLEOTIDE SEQUENCE [LARGE SCALE GENOMIC DNA]</scope>
    <source>
        <strain evidence="6">CL2024</strain>
        <tissue evidence="6">Fresh tender leaves</tissue>
    </source>
</reference>
<gene>
    <name evidence="6" type="ORF">ACJRO7_033588</name>
</gene>
<dbReference type="SUPFAM" id="SSF52200">
    <property type="entry name" value="Toll/Interleukin receptor TIR domain"/>
    <property type="match status" value="1"/>
</dbReference>
<dbReference type="SUPFAM" id="SSF46785">
    <property type="entry name" value="Winged helix' DNA-binding domain"/>
    <property type="match status" value="1"/>
</dbReference>
<dbReference type="PRINTS" id="PR00364">
    <property type="entry name" value="DISEASERSIST"/>
</dbReference>
<evidence type="ECO:0000259" key="5">
    <source>
        <dbReference type="PROSITE" id="PS50104"/>
    </source>
</evidence>
<dbReference type="Proteomes" id="UP001634007">
    <property type="component" value="Unassembled WGS sequence"/>
</dbReference>
<feature type="domain" description="TIR" evidence="5">
    <location>
        <begin position="16"/>
        <end position="193"/>
    </location>
</feature>
<accession>A0ABD3JLV0</accession>
<dbReference type="Gene3D" id="3.40.50.10140">
    <property type="entry name" value="Toll/interleukin-1 receptor homology (TIR) domain"/>
    <property type="match status" value="1"/>
</dbReference>
<keyword evidence="3" id="KW-0611">Plant defense</keyword>
<dbReference type="Pfam" id="PF23282">
    <property type="entry name" value="WHD_ROQ1"/>
    <property type="match status" value="1"/>
</dbReference>
<dbReference type="InterPro" id="IPR036390">
    <property type="entry name" value="WH_DNA-bd_sf"/>
</dbReference>
<dbReference type="Pfam" id="PF23598">
    <property type="entry name" value="LRR_14"/>
    <property type="match status" value="1"/>
</dbReference>
<evidence type="ECO:0000256" key="4">
    <source>
        <dbReference type="SAM" id="MobiDB-lite"/>
    </source>
</evidence>
<evidence type="ECO:0000256" key="3">
    <source>
        <dbReference type="ARBA" id="ARBA00022821"/>
    </source>
</evidence>
<evidence type="ECO:0000313" key="7">
    <source>
        <dbReference type="Proteomes" id="UP001634007"/>
    </source>
</evidence>
<dbReference type="Gene3D" id="3.40.50.300">
    <property type="entry name" value="P-loop containing nucleotide triphosphate hydrolases"/>
    <property type="match status" value="1"/>
</dbReference>
<protein>
    <recommendedName>
        <fullName evidence="5">TIR domain-containing protein</fullName>
    </recommendedName>
</protein>
<keyword evidence="7" id="KW-1185">Reference proteome</keyword>
<dbReference type="InterPro" id="IPR058192">
    <property type="entry name" value="WHD_ROQ1-like"/>
</dbReference>
<keyword evidence="1" id="KW-0433">Leucine-rich repeat</keyword>
<sequence length="1260" mass="144096">MAISETGTSTSNPLGEEYQVFLSFRGPDTRHGFADDVLYRDLSEARIHVFIDHEEIRPGERIGGELLRAINDSKLYIPIFSPTYASSYWCLCELAMMVEKYDSGKDENKKVILPIFYNVKPDDVKLRTLLYENEIQKLEQRMKDKKKNFSYEDANTWRQALKTVGGISGLDLKNFTSDGALSESVVKEVVNRLQTRQREVTKDLVGMKDRIVDINKLLDVDSGGVRLIGIYGMGGMGKTTLARIIYNQLCPRYGKYCSFLDDVTEMAKTKGLVELQKQLLSDIANSRVAHDIANVDEGIKAIEGTICNKKVLVVLDDVNDSNQIQKLIGRNSLYLGTRILVTTRDSRVLDIIRFKYPFKLYELEGLGDEHALQLFSKHAFDDNSPPDDYNALSIDIINTASGLPLALQAIGASLYDQKDKEIWEEKLEELRSKLFEDVLGKLKIAYDALKSTEQNIFLDIACFFINEEKTEPVFMWRDCGFSPKSAIDVLTKKCMIKVLDNNKFWMHDQFRDLGREIAEKGHTRLWDTTEIIDKLRSTKEKHSVQALCFRRQMFDPCITVTAKQIKQFPRLRFLWLANVYLQGDFAGCLSKLKWFHLAGDMHSHEDYRLSMPTNLDLQNVVVLHTSYYEWTKDAVKSLLKEARKLKVLVIYDSYRLRGTITFSEHVVLVKLDIFSCPSLKIGPSIRELKKLTYLEFEDCDALEIPKQIGKLDCLQHLSLMKCKSLKELPNSVSKLKSLTNMVLSHLSITRLPGTMSELTTLHTLDLSDCNEIEELPELPRSLTTLRLTSHSLRIVPDVSNLTNLVELLLSDRHDSYDRSGHSNIIQPCDLPWSGRLSNLRKQELCLLNVRATSVEWGSFSLLEELRLSGLDLQTLKQLPSNLRVLKLHKLPNLEELIVESEPVARISITSSLNKLRDVEVSCCDKLVEVQFLGILKSIESISFQECKSFERLVCHPLQAPESTDDRKKVFCVSSSLEMLQKLELSLCPKIQEIQFVSTLEALKEILVFCCISLNRLGGLPNLKNLNILNIQQCKNLQVVEDIGKLERLQILFILKCRSMERIIEASSSKIPMECQIYILNSGQLLDTGSRTPRITWKRYRKMILKEQTKASDSAIETIFSKRGDPLLEQQDDGDDDDDNEDYSQEDDDDEHDEDARSDEDDEDDEHEDYENGDSEDDEVDSVSSFHRPSSDSSMDNNDEDDDNDEDKNEHEVLQSSRGLLPGCSVGNNDENNEVNEEEEERDDAEAEEEQRLCQWQGRQW</sequence>
<dbReference type="Pfam" id="PF00931">
    <property type="entry name" value="NB-ARC"/>
    <property type="match status" value="1"/>
</dbReference>
<dbReference type="InterPro" id="IPR044974">
    <property type="entry name" value="Disease_R_plants"/>
</dbReference>
<dbReference type="EMBL" id="JBJKBG010000008">
    <property type="protein sequence ID" value="KAL3729016.1"/>
    <property type="molecule type" value="Genomic_DNA"/>
</dbReference>
<dbReference type="Pfam" id="PF01582">
    <property type="entry name" value="TIR"/>
    <property type="match status" value="1"/>
</dbReference>
<dbReference type="AlphaFoldDB" id="A0ABD3JLV0"/>